<accession>A0AAN7N0T2</accession>
<dbReference type="EMBL" id="JAXQNO010000002">
    <property type="protein sequence ID" value="KAK4801908.1"/>
    <property type="molecule type" value="Genomic_DNA"/>
</dbReference>
<protein>
    <submittedName>
        <fullName evidence="1">Uncharacterized protein</fullName>
    </submittedName>
</protein>
<proteinExistence type="predicted"/>
<evidence type="ECO:0000313" key="2">
    <source>
        <dbReference type="Proteomes" id="UP001346149"/>
    </source>
</evidence>
<gene>
    <name evidence="1" type="ORF">SAY86_000111</name>
</gene>
<sequence length="113" mass="12605">MRTGRESLRRRWRIQLCRRGNASSSAKELLLEDLCWRSDDGLSFIQPACLSKASSLFPQLFLDSIQGSNGDSQKGEERKMVNLTGTPIRSAIKQACICNRPSTTFNIQGALKS</sequence>
<comment type="caution">
    <text evidence="1">The sequence shown here is derived from an EMBL/GenBank/DDBJ whole genome shotgun (WGS) entry which is preliminary data.</text>
</comment>
<organism evidence="1 2">
    <name type="scientific">Trapa natans</name>
    <name type="common">Water chestnut</name>
    <dbReference type="NCBI Taxonomy" id="22666"/>
    <lineage>
        <taxon>Eukaryota</taxon>
        <taxon>Viridiplantae</taxon>
        <taxon>Streptophyta</taxon>
        <taxon>Embryophyta</taxon>
        <taxon>Tracheophyta</taxon>
        <taxon>Spermatophyta</taxon>
        <taxon>Magnoliopsida</taxon>
        <taxon>eudicotyledons</taxon>
        <taxon>Gunneridae</taxon>
        <taxon>Pentapetalae</taxon>
        <taxon>rosids</taxon>
        <taxon>malvids</taxon>
        <taxon>Myrtales</taxon>
        <taxon>Lythraceae</taxon>
        <taxon>Trapa</taxon>
    </lineage>
</organism>
<dbReference type="Proteomes" id="UP001346149">
    <property type="component" value="Unassembled WGS sequence"/>
</dbReference>
<name>A0AAN7N0T2_TRANT</name>
<evidence type="ECO:0000313" key="1">
    <source>
        <dbReference type="EMBL" id="KAK4801908.1"/>
    </source>
</evidence>
<reference evidence="1 2" key="1">
    <citation type="journal article" date="2023" name="Hortic Res">
        <title>Pangenome of water caltrop reveals structural variations and asymmetric subgenome divergence after allopolyploidization.</title>
        <authorList>
            <person name="Zhang X."/>
            <person name="Chen Y."/>
            <person name="Wang L."/>
            <person name="Yuan Y."/>
            <person name="Fang M."/>
            <person name="Shi L."/>
            <person name="Lu R."/>
            <person name="Comes H.P."/>
            <person name="Ma Y."/>
            <person name="Chen Y."/>
            <person name="Huang G."/>
            <person name="Zhou Y."/>
            <person name="Zheng Z."/>
            <person name="Qiu Y."/>
        </authorList>
    </citation>
    <scope>NUCLEOTIDE SEQUENCE [LARGE SCALE GENOMIC DNA]</scope>
    <source>
        <strain evidence="1">F231</strain>
    </source>
</reference>
<keyword evidence="2" id="KW-1185">Reference proteome</keyword>
<dbReference type="AlphaFoldDB" id="A0AAN7N0T2"/>